<dbReference type="PANTHER" id="PTHR30506:SF3">
    <property type="entry name" value="UPF0126 INNER MEMBRANE PROTEIN YADS-RELATED"/>
    <property type="match status" value="1"/>
</dbReference>
<sequence>MFLTVLYVIGITAEAMTAALSAGREKMDLFGVLLLAALTALGGGTVRDLLLGNYPLTWVEHPRYLIIVLTAAVVTVSLPFLMQYFHTLFLLADAVGLAVFAVLGTQIALGLGHGVVIAMVASVVTGVFGGILRDLMSDRVPLVFSSELYAAIAVLATGVYVVLQELGLAMQANAVISVVVAFVARLVAIRYNSHLPTFGHLETNQPIDPRLRLSARLLRDGVKQAGRSTVRVASKTLRLDSQRYKGLGKHAASREDTHPDSQTWEIEVPDDVQANGLPPERPQVRKDGRWKRRGWRY</sequence>
<gene>
    <name evidence="9" type="ORF">H0194_08020</name>
</gene>
<evidence type="ECO:0000256" key="3">
    <source>
        <dbReference type="ARBA" id="ARBA00022475"/>
    </source>
</evidence>
<dbReference type="KEGG" id="cik:H0194_08020"/>
<name>A0A7G7CN56_9CORY</name>
<evidence type="ECO:0000256" key="2">
    <source>
        <dbReference type="ARBA" id="ARBA00008193"/>
    </source>
</evidence>
<evidence type="ECO:0000313" key="9">
    <source>
        <dbReference type="EMBL" id="QNE89022.1"/>
    </source>
</evidence>
<keyword evidence="3" id="KW-1003">Cell membrane</keyword>
<keyword evidence="10" id="KW-1185">Reference proteome</keyword>
<dbReference type="GO" id="GO:0005886">
    <property type="term" value="C:plasma membrane"/>
    <property type="evidence" value="ECO:0007669"/>
    <property type="project" value="UniProtKB-SubCell"/>
</dbReference>
<evidence type="ECO:0000256" key="5">
    <source>
        <dbReference type="ARBA" id="ARBA00022989"/>
    </source>
</evidence>
<comment type="similarity">
    <text evidence="2">Belongs to the UPF0126 family.</text>
</comment>
<feature type="transmembrane region" description="Helical" evidence="7">
    <location>
        <begin position="62"/>
        <end position="81"/>
    </location>
</feature>
<dbReference type="AlphaFoldDB" id="A0A7G7CN56"/>
<keyword evidence="4 7" id="KW-0812">Transmembrane</keyword>
<evidence type="ECO:0000313" key="10">
    <source>
        <dbReference type="Proteomes" id="UP000515743"/>
    </source>
</evidence>
<feature type="transmembrane region" description="Helical" evidence="7">
    <location>
        <begin position="115"/>
        <end position="135"/>
    </location>
</feature>
<dbReference type="RefSeq" id="WP_185175408.1">
    <property type="nucleotide sequence ID" value="NZ_CP059404.1"/>
</dbReference>
<feature type="transmembrane region" description="Helical" evidence="7">
    <location>
        <begin position="29"/>
        <end position="50"/>
    </location>
</feature>
<feature type="transmembrane region" description="Helical" evidence="7">
    <location>
        <begin position="6"/>
        <end position="22"/>
    </location>
</feature>
<evidence type="ECO:0000256" key="7">
    <source>
        <dbReference type="SAM" id="Phobius"/>
    </source>
</evidence>
<dbReference type="PANTHER" id="PTHR30506">
    <property type="entry name" value="INNER MEMBRANE PROTEIN"/>
    <property type="match status" value="1"/>
</dbReference>
<feature type="transmembrane region" description="Helical" evidence="7">
    <location>
        <begin position="169"/>
        <end position="188"/>
    </location>
</feature>
<keyword evidence="6 7" id="KW-0472">Membrane</keyword>
<keyword evidence="5 7" id="KW-1133">Transmembrane helix</keyword>
<evidence type="ECO:0000256" key="1">
    <source>
        <dbReference type="ARBA" id="ARBA00004651"/>
    </source>
</evidence>
<organism evidence="9 10">
    <name type="scientific">Corynebacterium incognita</name>
    <dbReference type="NCBI Taxonomy" id="2754725"/>
    <lineage>
        <taxon>Bacteria</taxon>
        <taxon>Bacillati</taxon>
        <taxon>Actinomycetota</taxon>
        <taxon>Actinomycetes</taxon>
        <taxon>Mycobacteriales</taxon>
        <taxon>Corynebacteriaceae</taxon>
        <taxon>Corynebacterium</taxon>
    </lineage>
</organism>
<feature type="domain" description="Glycine transporter" evidence="8">
    <location>
        <begin position="91"/>
        <end position="164"/>
    </location>
</feature>
<evidence type="ECO:0000256" key="6">
    <source>
        <dbReference type="ARBA" id="ARBA00023136"/>
    </source>
</evidence>
<dbReference type="EMBL" id="CP059404">
    <property type="protein sequence ID" value="QNE89022.1"/>
    <property type="molecule type" value="Genomic_DNA"/>
</dbReference>
<feature type="domain" description="Glycine transporter" evidence="8">
    <location>
        <begin position="5"/>
        <end position="77"/>
    </location>
</feature>
<reference evidence="9 10" key="1">
    <citation type="submission" date="2020-07" db="EMBL/GenBank/DDBJ databases">
        <title>Complete genome and description of Corynebacterium incognita strain Marseille-Q3630 sp. nov.</title>
        <authorList>
            <person name="Boxberger M."/>
        </authorList>
    </citation>
    <scope>NUCLEOTIDE SEQUENCE [LARGE SCALE GENOMIC DNA]</scope>
    <source>
        <strain evidence="9 10">Marseille-Q3630</strain>
    </source>
</reference>
<feature type="transmembrane region" description="Helical" evidence="7">
    <location>
        <begin position="142"/>
        <end position="163"/>
    </location>
</feature>
<dbReference type="Pfam" id="PF03458">
    <property type="entry name" value="Gly_transporter"/>
    <property type="match status" value="2"/>
</dbReference>
<evidence type="ECO:0000256" key="4">
    <source>
        <dbReference type="ARBA" id="ARBA00022692"/>
    </source>
</evidence>
<feature type="transmembrane region" description="Helical" evidence="7">
    <location>
        <begin position="88"/>
        <end position="109"/>
    </location>
</feature>
<accession>A0A7G7CN56</accession>
<evidence type="ECO:0000259" key="8">
    <source>
        <dbReference type="Pfam" id="PF03458"/>
    </source>
</evidence>
<dbReference type="InterPro" id="IPR005115">
    <property type="entry name" value="Gly_transporter"/>
</dbReference>
<proteinExistence type="inferred from homology"/>
<dbReference type="Proteomes" id="UP000515743">
    <property type="component" value="Chromosome"/>
</dbReference>
<comment type="subcellular location">
    <subcellularLocation>
        <location evidence="1">Cell membrane</location>
        <topology evidence="1">Multi-pass membrane protein</topology>
    </subcellularLocation>
</comment>
<protein>
    <submittedName>
        <fullName evidence="9">Trimeric intracellular cation channel family protein</fullName>
    </submittedName>
</protein>